<gene>
    <name evidence="1" type="ORF">FHS68_002143</name>
</gene>
<accession>A0ABX0UIX8</accession>
<keyword evidence="2" id="KW-1185">Reference proteome</keyword>
<comment type="caution">
    <text evidence="1">The sequence shown here is derived from an EMBL/GenBank/DDBJ whole genome shotgun (WGS) entry which is preliminary data.</text>
</comment>
<dbReference type="Proteomes" id="UP001179181">
    <property type="component" value="Unassembled WGS sequence"/>
</dbReference>
<sequence>MDESGKKQVLPGLQDNIESIGLSHHLTLFT</sequence>
<evidence type="ECO:0000313" key="2">
    <source>
        <dbReference type="Proteomes" id="UP001179181"/>
    </source>
</evidence>
<name>A0ABX0UIX8_9BACT</name>
<organism evidence="1 2">
    <name type="scientific">Dyadobacter arcticus</name>
    <dbReference type="NCBI Taxonomy" id="1078754"/>
    <lineage>
        <taxon>Bacteria</taxon>
        <taxon>Pseudomonadati</taxon>
        <taxon>Bacteroidota</taxon>
        <taxon>Cytophagia</taxon>
        <taxon>Cytophagales</taxon>
        <taxon>Spirosomataceae</taxon>
        <taxon>Dyadobacter</taxon>
    </lineage>
</organism>
<proteinExistence type="predicted"/>
<reference evidence="1 2" key="1">
    <citation type="submission" date="2020-03" db="EMBL/GenBank/DDBJ databases">
        <title>Genomic Encyclopedia of Type Strains, Phase IV (KMG-IV): sequencing the most valuable type-strain genomes for metagenomic binning, comparative biology and taxonomic classification.</title>
        <authorList>
            <person name="Goeker M."/>
        </authorList>
    </citation>
    <scope>NUCLEOTIDE SEQUENCE [LARGE SCALE GENOMIC DNA]</scope>
    <source>
        <strain evidence="1 2">DSM 102865</strain>
    </source>
</reference>
<dbReference type="EMBL" id="JAASQJ010000002">
    <property type="protein sequence ID" value="NIJ52973.1"/>
    <property type="molecule type" value="Genomic_DNA"/>
</dbReference>
<protein>
    <submittedName>
        <fullName evidence="1">Uncharacterized protein</fullName>
    </submittedName>
</protein>
<evidence type="ECO:0000313" key="1">
    <source>
        <dbReference type="EMBL" id="NIJ52973.1"/>
    </source>
</evidence>